<evidence type="ECO:0000256" key="3">
    <source>
        <dbReference type="ARBA" id="ARBA00046271"/>
    </source>
</evidence>
<dbReference type="GO" id="GO:0005778">
    <property type="term" value="C:peroxisomal membrane"/>
    <property type="evidence" value="ECO:0007669"/>
    <property type="project" value="UniProtKB-SubCell"/>
</dbReference>
<evidence type="ECO:0000256" key="1">
    <source>
        <dbReference type="ARBA" id="ARBA00023136"/>
    </source>
</evidence>
<dbReference type="InterPro" id="IPR008733">
    <property type="entry name" value="PEX11"/>
</dbReference>
<dbReference type="Pfam" id="PF05648">
    <property type="entry name" value="PEX11"/>
    <property type="match status" value="1"/>
</dbReference>
<evidence type="ECO:0000313" key="5">
    <source>
        <dbReference type="WBParaSite" id="nRc.2.0.1.t24207-RA"/>
    </source>
</evidence>
<accession>A0A915JDG0</accession>
<dbReference type="WBParaSite" id="nRc.2.0.1.t24207-RA">
    <property type="protein sequence ID" value="nRc.2.0.1.t24207-RA"/>
    <property type="gene ID" value="nRc.2.0.1.g24207"/>
</dbReference>
<name>A0A915JDG0_ROMCU</name>
<dbReference type="AlphaFoldDB" id="A0A915JDG0"/>
<protein>
    <submittedName>
        <fullName evidence="5">Uncharacterized protein</fullName>
    </submittedName>
</protein>
<keyword evidence="4" id="KW-1185">Reference proteome</keyword>
<sequence>MIHSNLSSDEALKLQHLQEILKKIDGALGRVRHGSRLFMSFESLKTLLVSCHEDESDLLLKMCTILCNFFRLISAVCDCTAWFITNNIFQYLAVLEDEVCDGFVHVKFMKPAGLATKFSWSDRVDDLWINEKNIKLGNMAKIFDFSAKCVISAIALNIYIISRRIHVLDAQMAASNFTDSDRISRSLKLKRDFCKSFLDLALPLHTLGYFSSAKSTICGLISSILTVQDGWSTA</sequence>
<proteinExistence type="predicted"/>
<comment type="subcellular location">
    <subcellularLocation>
        <location evidence="3">Peroxisome membrane</location>
    </subcellularLocation>
</comment>
<evidence type="ECO:0000256" key="2">
    <source>
        <dbReference type="ARBA" id="ARBA00023140"/>
    </source>
</evidence>
<evidence type="ECO:0000313" key="4">
    <source>
        <dbReference type="Proteomes" id="UP000887565"/>
    </source>
</evidence>
<reference evidence="5" key="1">
    <citation type="submission" date="2022-11" db="UniProtKB">
        <authorList>
            <consortium name="WormBaseParasite"/>
        </authorList>
    </citation>
    <scope>IDENTIFICATION</scope>
</reference>
<dbReference type="GO" id="GO:0016559">
    <property type="term" value="P:peroxisome fission"/>
    <property type="evidence" value="ECO:0007669"/>
    <property type="project" value="InterPro"/>
</dbReference>
<dbReference type="Proteomes" id="UP000887565">
    <property type="component" value="Unplaced"/>
</dbReference>
<keyword evidence="2" id="KW-0576">Peroxisome</keyword>
<organism evidence="4 5">
    <name type="scientific">Romanomermis culicivorax</name>
    <name type="common">Nematode worm</name>
    <dbReference type="NCBI Taxonomy" id="13658"/>
    <lineage>
        <taxon>Eukaryota</taxon>
        <taxon>Metazoa</taxon>
        <taxon>Ecdysozoa</taxon>
        <taxon>Nematoda</taxon>
        <taxon>Enoplea</taxon>
        <taxon>Dorylaimia</taxon>
        <taxon>Mermithida</taxon>
        <taxon>Mermithoidea</taxon>
        <taxon>Mermithidae</taxon>
        <taxon>Romanomermis</taxon>
    </lineage>
</organism>
<keyword evidence="1" id="KW-0472">Membrane</keyword>